<name>A0A9P0DCF3_9CUCU</name>
<keyword evidence="4" id="KW-1185">Reference proteome</keyword>
<keyword evidence="2" id="KW-0812">Transmembrane</keyword>
<keyword evidence="2" id="KW-1133">Transmembrane helix</keyword>
<dbReference type="AlphaFoldDB" id="A0A9P0DCF3"/>
<dbReference type="OrthoDB" id="6772600at2759"/>
<evidence type="ECO:0000313" key="4">
    <source>
        <dbReference type="Proteomes" id="UP001153636"/>
    </source>
</evidence>
<dbReference type="EMBL" id="CAKMHV010000001">
    <property type="protein sequence ID" value="CAH1115841.1"/>
    <property type="molecule type" value="Genomic_DNA"/>
</dbReference>
<accession>A0A9P0DCF3</accession>
<keyword evidence="2" id="KW-0472">Membrane</keyword>
<feature type="transmembrane region" description="Helical" evidence="2">
    <location>
        <begin position="197"/>
        <end position="218"/>
    </location>
</feature>
<feature type="compositionally biased region" description="Basic residues" evidence="1">
    <location>
        <begin position="337"/>
        <end position="352"/>
    </location>
</feature>
<proteinExistence type="predicted"/>
<feature type="compositionally biased region" description="Basic and acidic residues" evidence="1">
    <location>
        <begin position="374"/>
        <end position="400"/>
    </location>
</feature>
<dbReference type="PANTHER" id="PTHR33480">
    <property type="entry name" value="SET DOMAIN-CONTAINING PROTEIN-RELATED"/>
    <property type="match status" value="1"/>
</dbReference>
<organism evidence="3 4">
    <name type="scientific">Psylliodes chrysocephalus</name>
    <dbReference type="NCBI Taxonomy" id="3402493"/>
    <lineage>
        <taxon>Eukaryota</taxon>
        <taxon>Metazoa</taxon>
        <taxon>Ecdysozoa</taxon>
        <taxon>Arthropoda</taxon>
        <taxon>Hexapoda</taxon>
        <taxon>Insecta</taxon>
        <taxon>Pterygota</taxon>
        <taxon>Neoptera</taxon>
        <taxon>Endopterygota</taxon>
        <taxon>Coleoptera</taxon>
        <taxon>Polyphaga</taxon>
        <taxon>Cucujiformia</taxon>
        <taxon>Chrysomeloidea</taxon>
        <taxon>Chrysomelidae</taxon>
        <taxon>Galerucinae</taxon>
        <taxon>Alticini</taxon>
        <taxon>Psylliodes</taxon>
    </lineage>
</organism>
<feature type="region of interest" description="Disordered" evidence="1">
    <location>
        <begin position="304"/>
        <end position="400"/>
    </location>
</feature>
<evidence type="ECO:0000256" key="2">
    <source>
        <dbReference type="SAM" id="Phobius"/>
    </source>
</evidence>
<gene>
    <name evidence="3" type="ORF">PSYICH_LOCUS15724</name>
</gene>
<reference evidence="3" key="1">
    <citation type="submission" date="2022-01" db="EMBL/GenBank/DDBJ databases">
        <authorList>
            <person name="King R."/>
        </authorList>
    </citation>
    <scope>NUCLEOTIDE SEQUENCE</scope>
</reference>
<evidence type="ECO:0000256" key="1">
    <source>
        <dbReference type="SAM" id="MobiDB-lite"/>
    </source>
</evidence>
<dbReference type="Proteomes" id="UP001153636">
    <property type="component" value="Unassembled WGS sequence"/>
</dbReference>
<evidence type="ECO:0000313" key="3">
    <source>
        <dbReference type="EMBL" id="CAH1115841.1"/>
    </source>
</evidence>
<sequence>MSESLRHDPAAILAHIQHAVTEVKVLVPIINNVHFLSDGPVTHYRNRKMFYLMGIEIPKLMNVNSLQWHYSESGHGKGAPDGVGGCIKRTADRIVATGTDITNVYQLVNKLNGNLQKVKIGLVSEASISKCDDLIPSEIAPFRGILQIHQIVWNRKNPFIIHARRLSCLQCTSEEHCIHYGIGSIIFQNSNLAPNCILFLNIVFLQTTLTIIINIFFYNFENILNKLYLALDGVQSTRLRYSDVYDSSSENESEFANFKSEKTLAVNDFVVVRFPVLEAEQCNYNTSNLANDTKRASYNTSTSIENMFQPSPSEYFPSDCEDSEEEVEIKKTDKSLKKLTKTKKQPTTKNRNRKDDEEAIQIKVKSINLQQKNLDARSENKSKKETEEENQNKDSDVTVEPKECKLARKKETDYNLACSSSIKVVEVRKNNFNKMIRDKRYSYYCQKMVGQIAKHLKKKHSNEIEVSKILAMPKNSKKRRDEFSKILKVGNYYHNCEVLTLKEGSLILVRRPLPAEADSFTYNDYGPCPECLGFMLKKHLWHHIKYGCKKSPTDKPNTFRRNFVSESCALIALTLGNNFSSEFFKNIIDKLRTDNISLVCKQDLLIMRFAYM</sequence>
<protein>
    <submittedName>
        <fullName evidence="3">Uncharacterized protein</fullName>
    </submittedName>
</protein>
<comment type="caution">
    <text evidence="3">The sequence shown here is derived from an EMBL/GenBank/DDBJ whole genome shotgun (WGS) entry which is preliminary data.</text>
</comment>